<feature type="region of interest" description="Disordered" evidence="1">
    <location>
        <begin position="70"/>
        <end position="96"/>
    </location>
</feature>
<dbReference type="Proteomes" id="UP000290759">
    <property type="component" value="Unassembled WGS sequence"/>
</dbReference>
<sequence>MTDFTLAVGTHDPHGFSAQGEAEAIVYAVGYIEARHAGELTDRPQEVVTLMGRDGLVTRPSERIDEFVKRVPGDHPGIDPSRFQPGDANTPDCNGD</sequence>
<organism evidence="2 3">
    <name type="scientific">Lichenibacterium minor</name>
    <dbReference type="NCBI Taxonomy" id="2316528"/>
    <lineage>
        <taxon>Bacteria</taxon>
        <taxon>Pseudomonadati</taxon>
        <taxon>Pseudomonadota</taxon>
        <taxon>Alphaproteobacteria</taxon>
        <taxon>Hyphomicrobiales</taxon>
        <taxon>Lichenihabitantaceae</taxon>
        <taxon>Lichenibacterium</taxon>
    </lineage>
</organism>
<dbReference type="AlphaFoldDB" id="A0A4Q2U3G1"/>
<comment type="caution">
    <text evidence="2">The sequence shown here is derived from an EMBL/GenBank/DDBJ whole genome shotgun (WGS) entry which is preliminary data.</text>
</comment>
<protein>
    <submittedName>
        <fullName evidence="2">Uncharacterized protein</fullName>
    </submittedName>
</protein>
<keyword evidence="3" id="KW-1185">Reference proteome</keyword>
<dbReference type="RefSeq" id="WP_129229502.1">
    <property type="nucleotide sequence ID" value="NZ_QYBB01000053.1"/>
</dbReference>
<evidence type="ECO:0000256" key="1">
    <source>
        <dbReference type="SAM" id="MobiDB-lite"/>
    </source>
</evidence>
<proteinExistence type="predicted"/>
<dbReference type="OrthoDB" id="8448978at2"/>
<evidence type="ECO:0000313" key="2">
    <source>
        <dbReference type="EMBL" id="RYC29417.1"/>
    </source>
</evidence>
<accession>A0A4Q2U3G1</accession>
<name>A0A4Q2U3G1_9HYPH</name>
<reference evidence="2 3" key="1">
    <citation type="submission" date="2018-12" db="EMBL/GenBank/DDBJ databases">
        <authorList>
            <person name="Grouzdev D.S."/>
            <person name="Krutkina M.S."/>
        </authorList>
    </citation>
    <scope>NUCLEOTIDE SEQUENCE [LARGE SCALE GENOMIC DNA]</scope>
    <source>
        <strain evidence="2 3">RmlP026</strain>
    </source>
</reference>
<reference evidence="2 3" key="2">
    <citation type="submission" date="2019-02" db="EMBL/GenBank/DDBJ databases">
        <title>'Lichenibacterium ramalinii' gen. nov. sp. nov., 'Lichenibacterium minor' gen. nov. sp. nov.</title>
        <authorList>
            <person name="Pankratov T."/>
        </authorList>
    </citation>
    <scope>NUCLEOTIDE SEQUENCE [LARGE SCALE GENOMIC DNA]</scope>
    <source>
        <strain evidence="2 3">RmlP026</strain>
    </source>
</reference>
<evidence type="ECO:0000313" key="3">
    <source>
        <dbReference type="Proteomes" id="UP000290759"/>
    </source>
</evidence>
<gene>
    <name evidence="2" type="ORF">D3273_24020</name>
</gene>
<dbReference type="EMBL" id="QYBB01000053">
    <property type="protein sequence ID" value="RYC29417.1"/>
    <property type="molecule type" value="Genomic_DNA"/>
</dbReference>